<evidence type="ECO:0000313" key="4">
    <source>
        <dbReference type="EMBL" id="MCU7694264.1"/>
    </source>
</evidence>
<comment type="caution">
    <text evidence="4">The sequence shown here is derived from an EMBL/GenBank/DDBJ whole genome shotgun (WGS) entry which is preliminary data.</text>
</comment>
<dbReference type="RefSeq" id="WP_263037750.1">
    <property type="nucleotide sequence ID" value="NZ_JAOTPL010000008.1"/>
</dbReference>
<feature type="domain" description="Fido" evidence="3">
    <location>
        <begin position="115"/>
        <end position="269"/>
    </location>
</feature>
<evidence type="ECO:0000313" key="5">
    <source>
        <dbReference type="Proteomes" id="UP001209317"/>
    </source>
</evidence>
<feature type="active site" evidence="1">
    <location>
        <position position="204"/>
    </location>
</feature>
<dbReference type="Proteomes" id="UP001209317">
    <property type="component" value="Unassembled WGS sequence"/>
</dbReference>
<dbReference type="Pfam" id="PF13776">
    <property type="entry name" value="DUF4172"/>
    <property type="match status" value="1"/>
</dbReference>
<reference evidence="4" key="1">
    <citation type="submission" date="2022-10" db="EMBL/GenBank/DDBJ databases">
        <authorList>
            <person name="Kim H.S."/>
            <person name="Kim J.-S."/>
            <person name="Suh M.K."/>
            <person name="Eom M.K."/>
            <person name="Lee J.-S."/>
        </authorList>
    </citation>
    <scope>NUCLEOTIDE SEQUENCE</scope>
    <source>
        <strain evidence="4">LIP-5</strain>
    </source>
</reference>
<name>A0AAE3IMD9_9BACT</name>
<evidence type="ECO:0000256" key="2">
    <source>
        <dbReference type="PIRSR" id="PIRSR640198-2"/>
    </source>
</evidence>
<dbReference type="SUPFAM" id="SSF140931">
    <property type="entry name" value="Fic-like"/>
    <property type="match status" value="1"/>
</dbReference>
<dbReference type="PANTHER" id="PTHR13504">
    <property type="entry name" value="FIDO DOMAIN-CONTAINING PROTEIN DDB_G0283145"/>
    <property type="match status" value="1"/>
</dbReference>
<protein>
    <submittedName>
        <fullName evidence="4">Fic family protein</fullName>
    </submittedName>
</protein>
<keyword evidence="2" id="KW-0547">Nucleotide-binding</keyword>
<dbReference type="Pfam" id="PF02661">
    <property type="entry name" value="Fic"/>
    <property type="match status" value="1"/>
</dbReference>
<feature type="binding site" evidence="2">
    <location>
        <begin position="208"/>
        <end position="215"/>
    </location>
    <ligand>
        <name>ATP</name>
        <dbReference type="ChEBI" id="CHEBI:30616"/>
    </ligand>
</feature>
<dbReference type="PROSITE" id="PS51459">
    <property type="entry name" value="FIDO"/>
    <property type="match status" value="1"/>
</dbReference>
<dbReference type="Gene3D" id="1.10.3290.10">
    <property type="entry name" value="Fido-like domain"/>
    <property type="match status" value="1"/>
</dbReference>
<evidence type="ECO:0000259" key="3">
    <source>
        <dbReference type="PROSITE" id="PS51459"/>
    </source>
</evidence>
<evidence type="ECO:0000256" key="1">
    <source>
        <dbReference type="PIRSR" id="PIRSR640198-1"/>
    </source>
</evidence>
<feature type="binding site" evidence="2">
    <location>
        <begin position="246"/>
        <end position="247"/>
    </location>
    <ligand>
        <name>ATP</name>
        <dbReference type="ChEBI" id="CHEBI:30616"/>
    </ligand>
</feature>
<accession>A0AAE3IMD9</accession>
<dbReference type="InterPro" id="IPR025230">
    <property type="entry name" value="DUF4172"/>
</dbReference>
<dbReference type="InterPro" id="IPR040198">
    <property type="entry name" value="Fido_containing"/>
</dbReference>
<dbReference type="GO" id="GO:0005524">
    <property type="term" value="F:ATP binding"/>
    <property type="evidence" value="ECO:0007669"/>
    <property type="project" value="UniProtKB-KW"/>
</dbReference>
<sequence>MAKYIYQYRNWTHFTWDYQAINSLFGRVRLMQGKIIGQMNALGFSAKEETSLTALTSDVVKSSEIEGELLNYEQVRSSIARRLGINTAGLVPSSRHIESIVEMMLDATQRYEMPLTEERLFGWHAALFPTGYSGPYKIEVGKYRTSEMSVVSGAIGKEKVRYEAIEKERVKPEMDIFLKWLNDDHTLDPVLKAAIAHFWFIIIHPFDDGNGRIGRAISDMLLARAENSNERFYSMSGQILIERKQYYKILQKVQHGSGDITPWLDWFLNCLLNAIQTTEAATQRILQKAEFWKQHEHTLINERQRLMINKLFDGFEGKLQTSKWAKITKTSTDTALRDIKDLIAKKILRQTSEGGRNASYLLVEKDSSRTA</sequence>
<dbReference type="EMBL" id="JAOTPL010000008">
    <property type="protein sequence ID" value="MCU7694264.1"/>
    <property type="molecule type" value="Genomic_DNA"/>
</dbReference>
<proteinExistence type="predicted"/>
<organism evidence="4 5">
    <name type="scientific">Haoranjiania flava</name>
    <dbReference type="NCBI Taxonomy" id="1856322"/>
    <lineage>
        <taxon>Bacteria</taxon>
        <taxon>Pseudomonadati</taxon>
        <taxon>Bacteroidota</taxon>
        <taxon>Chitinophagia</taxon>
        <taxon>Chitinophagales</taxon>
        <taxon>Chitinophagaceae</taxon>
        <taxon>Haoranjiania</taxon>
    </lineage>
</organism>
<dbReference type="InterPro" id="IPR003812">
    <property type="entry name" value="Fido"/>
</dbReference>
<gene>
    <name evidence="4" type="ORF">OD355_07030</name>
</gene>
<dbReference type="PANTHER" id="PTHR13504:SF33">
    <property type="entry name" value="FIC FAMILY PROTEIN"/>
    <property type="match status" value="1"/>
</dbReference>
<dbReference type="InterPro" id="IPR036597">
    <property type="entry name" value="Fido-like_dom_sf"/>
</dbReference>
<keyword evidence="2" id="KW-0067">ATP-binding</keyword>
<dbReference type="AlphaFoldDB" id="A0AAE3IMD9"/>
<keyword evidence="5" id="KW-1185">Reference proteome</keyword>